<feature type="non-terminal residue" evidence="2">
    <location>
        <position position="1"/>
    </location>
</feature>
<dbReference type="InterPro" id="IPR010730">
    <property type="entry name" value="HET"/>
</dbReference>
<keyword evidence="3" id="KW-1185">Reference proteome</keyword>
<feature type="domain" description="Heterokaryon incompatibility" evidence="1">
    <location>
        <begin position="2"/>
        <end position="81"/>
    </location>
</feature>
<sequence>IRDNLAAASKQFRKRTKDVNIWGDALCINQVDLDKKRVQLSRMGQIFSEATFVSVCLGAGEPETKETFDFLKCIKDLKVQDCHETGSLGLESKVEWLLIRGF</sequence>
<evidence type="ECO:0000313" key="2">
    <source>
        <dbReference type="EMBL" id="PMD57936.1"/>
    </source>
</evidence>
<dbReference type="Proteomes" id="UP000235371">
    <property type="component" value="Unassembled WGS sequence"/>
</dbReference>
<dbReference type="Pfam" id="PF06985">
    <property type="entry name" value="HET"/>
    <property type="match status" value="1"/>
</dbReference>
<dbReference type="AlphaFoldDB" id="A0A2J6T4K3"/>
<protein>
    <recommendedName>
        <fullName evidence="1">Heterokaryon incompatibility domain-containing protein</fullName>
    </recommendedName>
</protein>
<organism evidence="2 3">
    <name type="scientific">Hyaloscypha bicolor E</name>
    <dbReference type="NCBI Taxonomy" id="1095630"/>
    <lineage>
        <taxon>Eukaryota</taxon>
        <taxon>Fungi</taxon>
        <taxon>Dikarya</taxon>
        <taxon>Ascomycota</taxon>
        <taxon>Pezizomycotina</taxon>
        <taxon>Leotiomycetes</taxon>
        <taxon>Helotiales</taxon>
        <taxon>Hyaloscyphaceae</taxon>
        <taxon>Hyaloscypha</taxon>
        <taxon>Hyaloscypha bicolor</taxon>
    </lineage>
</organism>
<proteinExistence type="predicted"/>
<dbReference type="InterPro" id="IPR052895">
    <property type="entry name" value="HetReg/Transcr_Mod"/>
</dbReference>
<dbReference type="OrthoDB" id="3559897at2759"/>
<dbReference type="GeneID" id="36583194"/>
<evidence type="ECO:0000259" key="1">
    <source>
        <dbReference type="Pfam" id="PF06985"/>
    </source>
</evidence>
<accession>A0A2J6T4K3</accession>
<dbReference type="InParanoid" id="A0A2J6T4K3"/>
<evidence type="ECO:0000313" key="3">
    <source>
        <dbReference type="Proteomes" id="UP000235371"/>
    </source>
</evidence>
<dbReference type="EMBL" id="KZ613838">
    <property type="protein sequence ID" value="PMD57936.1"/>
    <property type="molecule type" value="Genomic_DNA"/>
</dbReference>
<reference evidence="2 3" key="1">
    <citation type="submission" date="2016-04" db="EMBL/GenBank/DDBJ databases">
        <title>A degradative enzymes factory behind the ericoid mycorrhizal symbiosis.</title>
        <authorList>
            <consortium name="DOE Joint Genome Institute"/>
            <person name="Martino E."/>
            <person name="Morin E."/>
            <person name="Grelet G."/>
            <person name="Kuo A."/>
            <person name="Kohler A."/>
            <person name="Daghino S."/>
            <person name="Barry K."/>
            <person name="Choi C."/>
            <person name="Cichocki N."/>
            <person name="Clum A."/>
            <person name="Copeland A."/>
            <person name="Hainaut M."/>
            <person name="Haridas S."/>
            <person name="Labutti K."/>
            <person name="Lindquist E."/>
            <person name="Lipzen A."/>
            <person name="Khouja H.-R."/>
            <person name="Murat C."/>
            <person name="Ohm R."/>
            <person name="Olson A."/>
            <person name="Spatafora J."/>
            <person name="Veneault-Fourrey C."/>
            <person name="Henrissat B."/>
            <person name="Grigoriev I."/>
            <person name="Martin F."/>
            <person name="Perotto S."/>
        </authorList>
    </citation>
    <scope>NUCLEOTIDE SEQUENCE [LARGE SCALE GENOMIC DNA]</scope>
    <source>
        <strain evidence="2 3">E</strain>
    </source>
</reference>
<dbReference type="PANTHER" id="PTHR24148">
    <property type="entry name" value="ANKYRIN REPEAT DOMAIN-CONTAINING PROTEIN 39 HOMOLOG-RELATED"/>
    <property type="match status" value="1"/>
</dbReference>
<name>A0A2J6T4K3_9HELO</name>
<dbReference type="RefSeq" id="XP_024734840.1">
    <property type="nucleotide sequence ID" value="XM_024875114.1"/>
</dbReference>
<dbReference type="PANTHER" id="PTHR24148:SF73">
    <property type="entry name" value="HET DOMAIN PROTEIN (AFU_ORTHOLOGUE AFUA_8G01020)"/>
    <property type="match status" value="1"/>
</dbReference>
<gene>
    <name evidence="2" type="ORF">K444DRAFT_533000</name>
</gene>